<dbReference type="Proteomes" id="UP001303946">
    <property type="component" value="Chromosome"/>
</dbReference>
<name>A0ABZ0CPM9_9BURK</name>
<proteinExistence type="predicted"/>
<protein>
    <recommendedName>
        <fullName evidence="4">Lipoprotein</fullName>
    </recommendedName>
</protein>
<gene>
    <name evidence="2" type="ORF">RXV79_18650</name>
</gene>
<dbReference type="RefSeq" id="WP_316699583.1">
    <property type="nucleotide sequence ID" value="NZ_CP136336.1"/>
</dbReference>
<reference evidence="2 3" key="1">
    <citation type="submission" date="2023-10" db="EMBL/GenBank/DDBJ databases">
        <title>Bacteria for the degradation of biodegradable plastic PBAT(Polybutylene adipate terephthalate).</title>
        <authorList>
            <person name="Weon H.-Y."/>
            <person name="Yeon J."/>
        </authorList>
    </citation>
    <scope>NUCLEOTIDE SEQUENCE [LARGE SCALE GENOMIC DNA]</scope>
    <source>
        <strain evidence="2 3">SBD 7-3</strain>
    </source>
</reference>
<dbReference type="EMBL" id="CP136336">
    <property type="protein sequence ID" value="WOB06934.1"/>
    <property type="molecule type" value="Genomic_DNA"/>
</dbReference>
<feature type="signal peptide" evidence="1">
    <location>
        <begin position="1"/>
        <end position="19"/>
    </location>
</feature>
<keyword evidence="1" id="KW-0732">Signal</keyword>
<organism evidence="2 3">
    <name type="scientific">Piscinibacter gummiphilus</name>
    <dbReference type="NCBI Taxonomy" id="946333"/>
    <lineage>
        <taxon>Bacteria</taxon>
        <taxon>Pseudomonadati</taxon>
        <taxon>Pseudomonadota</taxon>
        <taxon>Betaproteobacteria</taxon>
        <taxon>Burkholderiales</taxon>
        <taxon>Sphaerotilaceae</taxon>
        <taxon>Piscinibacter</taxon>
    </lineage>
</organism>
<evidence type="ECO:0000256" key="1">
    <source>
        <dbReference type="SAM" id="SignalP"/>
    </source>
</evidence>
<evidence type="ECO:0000313" key="3">
    <source>
        <dbReference type="Proteomes" id="UP001303946"/>
    </source>
</evidence>
<feature type="chain" id="PRO_5045780754" description="Lipoprotein" evidence="1">
    <location>
        <begin position="20"/>
        <end position="127"/>
    </location>
</feature>
<accession>A0ABZ0CPM9</accession>
<evidence type="ECO:0008006" key="4">
    <source>
        <dbReference type="Google" id="ProtNLM"/>
    </source>
</evidence>
<sequence>MKRAYPLSLLGVALLAACAEQSPDPKSMEASRVTVLDRAHKPLLVLEQQAQLQEFNSQWVGKRNTGKTNEGTPPEALPYYLDVQAKSGGGRWLYSQSGLAVKLDHKAHPLYQVANPEKLNRLLGVDK</sequence>
<dbReference type="PROSITE" id="PS51257">
    <property type="entry name" value="PROKAR_LIPOPROTEIN"/>
    <property type="match status" value="1"/>
</dbReference>
<keyword evidence="3" id="KW-1185">Reference proteome</keyword>
<evidence type="ECO:0000313" key="2">
    <source>
        <dbReference type="EMBL" id="WOB06934.1"/>
    </source>
</evidence>